<keyword evidence="7 15" id="KW-0732">Signal</keyword>
<evidence type="ECO:0000256" key="3">
    <source>
        <dbReference type="ARBA" id="ARBA00022603"/>
    </source>
</evidence>
<dbReference type="CDD" id="cd02248">
    <property type="entry name" value="Peptidase_C1A"/>
    <property type="match status" value="1"/>
</dbReference>
<dbReference type="InterPro" id="IPR006560">
    <property type="entry name" value="AWS_dom"/>
</dbReference>
<dbReference type="InterPro" id="IPR025660">
    <property type="entry name" value="Pept_his_AS"/>
</dbReference>
<feature type="chain" id="PRO_5041743510" evidence="15">
    <location>
        <begin position="20"/>
        <end position="707"/>
    </location>
</feature>
<dbReference type="RefSeq" id="XP_044541595.1">
    <property type="nucleotide sequence ID" value="XM_044690242.1"/>
</dbReference>
<keyword evidence="4" id="KW-0645">Protease</keyword>
<dbReference type="Pfam" id="PF00856">
    <property type="entry name" value="SET"/>
    <property type="match status" value="1"/>
</dbReference>
<evidence type="ECO:0000256" key="6">
    <source>
        <dbReference type="ARBA" id="ARBA00022691"/>
    </source>
</evidence>
<dbReference type="InterPro" id="IPR038765">
    <property type="entry name" value="Papain-like_cys_pep_sf"/>
</dbReference>
<keyword evidence="10" id="KW-0865">Zymogen</keyword>
<dbReference type="Gene3D" id="3.90.70.10">
    <property type="entry name" value="Cysteine proteinases"/>
    <property type="match status" value="1"/>
</dbReference>
<dbReference type="InterPro" id="IPR013128">
    <property type="entry name" value="Peptidase_C1A"/>
</dbReference>
<evidence type="ECO:0000256" key="14">
    <source>
        <dbReference type="SAM" id="MobiDB-lite"/>
    </source>
</evidence>
<dbReference type="AlphaFoldDB" id="A0AA88G4P5"/>
<evidence type="ECO:0000259" key="17">
    <source>
        <dbReference type="PROSITE" id="PS51215"/>
    </source>
</evidence>
<dbReference type="GeneID" id="68106726"/>
<evidence type="ECO:0000256" key="9">
    <source>
        <dbReference type="ARBA" id="ARBA00022807"/>
    </source>
</evidence>
<dbReference type="PROSITE" id="PS00139">
    <property type="entry name" value="THIOL_PROTEASE_CYS"/>
    <property type="match status" value="1"/>
</dbReference>
<keyword evidence="19" id="KW-1185">Reference proteome</keyword>
<dbReference type="PANTHER" id="PTHR12411">
    <property type="entry name" value="CYSTEINE PROTEASE FAMILY C1-RELATED"/>
    <property type="match status" value="1"/>
</dbReference>
<keyword evidence="3" id="KW-0489">Methyltransferase</keyword>
<name>A0AA88G4P5_NAELO</name>
<dbReference type="GO" id="GO:0005737">
    <property type="term" value="C:cytoplasm"/>
    <property type="evidence" value="ECO:0007669"/>
    <property type="project" value="UniProtKB-ARBA"/>
</dbReference>
<comment type="subcellular location">
    <subcellularLocation>
        <location evidence="1">Nucleus</location>
    </subcellularLocation>
</comment>
<dbReference type="InterPro" id="IPR000668">
    <property type="entry name" value="Peptidase_C1A_C"/>
</dbReference>
<dbReference type="Proteomes" id="UP000816034">
    <property type="component" value="Unassembled WGS sequence"/>
</dbReference>
<evidence type="ECO:0000256" key="10">
    <source>
        <dbReference type="ARBA" id="ARBA00023145"/>
    </source>
</evidence>
<keyword evidence="11" id="KW-1015">Disulfide bond</keyword>
<keyword evidence="13" id="KW-0539">Nucleus</keyword>
<keyword evidence="6" id="KW-0949">S-adenosyl-L-methionine</keyword>
<proteinExistence type="inferred from homology"/>
<reference evidence="18 19" key="1">
    <citation type="journal article" date="2018" name="BMC Genomics">
        <title>The genome of Naegleria lovaniensis, the basis for a comparative approach to unravel pathogenicity factors of the human pathogenic amoeba N. fowleri.</title>
        <authorList>
            <person name="Liechti N."/>
            <person name="Schurch N."/>
            <person name="Bruggmann R."/>
            <person name="Wittwer M."/>
        </authorList>
    </citation>
    <scope>NUCLEOTIDE SEQUENCE [LARGE SCALE GENOMIC DNA]</scope>
    <source>
        <strain evidence="18 19">ATCC 30569</strain>
    </source>
</reference>
<dbReference type="InterPro" id="IPR000169">
    <property type="entry name" value="Pept_cys_AS"/>
</dbReference>
<evidence type="ECO:0000256" key="2">
    <source>
        <dbReference type="ARBA" id="ARBA00008455"/>
    </source>
</evidence>
<dbReference type="GO" id="GO:0008234">
    <property type="term" value="F:cysteine-type peptidase activity"/>
    <property type="evidence" value="ECO:0007669"/>
    <property type="project" value="UniProtKB-KW"/>
</dbReference>
<evidence type="ECO:0000256" key="5">
    <source>
        <dbReference type="ARBA" id="ARBA00022679"/>
    </source>
</evidence>
<keyword evidence="5" id="KW-0808">Transferase</keyword>
<feature type="domain" description="SET" evidence="16">
    <location>
        <begin position="628"/>
        <end position="707"/>
    </location>
</feature>
<dbReference type="PROSITE" id="PS00639">
    <property type="entry name" value="THIOL_PROTEASE_HIS"/>
    <property type="match status" value="1"/>
</dbReference>
<dbReference type="SUPFAM" id="SSF82199">
    <property type="entry name" value="SET domain"/>
    <property type="match status" value="1"/>
</dbReference>
<dbReference type="Pfam" id="PF00112">
    <property type="entry name" value="Peptidase_C1"/>
    <property type="match status" value="1"/>
</dbReference>
<dbReference type="InterPro" id="IPR046341">
    <property type="entry name" value="SET_dom_sf"/>
</dbReference>
<evidence type="ECO:0000256" key="1">
    <source>
        <dbReference type="ARBA" id="ARBA00004123"/>
    </source>
</evidence>
<dbReference type="InterPro" id="IPR013201">
    <property type="entry name" value="Prot_inhib_I29"/>
</dbReference>
<gene>
    <name evidence="18" type="ORF">C9374_014273</name>
</gene>
<dbReference type="SUPFAM" id="SSF54001">
    <property type="entry name" value="Cysteine proteinases"/>
    <property type="match status" value="1"/>
</dbReference>
<dbReference type="InterPro" id="IPR001214">
    <property type="entry name" value="SET_dom"/>
</dbReference>
<feature type="non-terminal residue" evidence="18">
    <location>
        <position position="1"/>
    </location>
</feature>
<comment type="caution">
    <text evidence="18">The sequence shown here is derived from an EMBL/GenBank/DDBJ whole genome shotgun (WGS) entry which is preliminary data.</text>
</comment>
<dbReference type="SMART" id="SM00645">
    <property type="entry name" value="Pept_C1"/>
    <property type="match status" value="1"/>
</dbReference>
<comment type="similarity">
    <text evidence="2">Belongs to the peptidase C1 family.</text>
</comment>
<keyword evidence="12" id="KW-0325">Glycoprotein</keyword>
<dbReference type="PROSITE" id="PS51215">
    <property type="entry name" value="AWS"/>
    <property type="match status" value="1"/>
</dbReference>
<feature type="compositionally biased region" description="Low complexity" evidence="14">
    <location>
        <begin position="492"/>
        <end position="517"/>
    </location>
</feature>
<dbReference type="SMART" id="SM00848">
    <property type="entry name" value="Inhibitor_I29"/>
    <property type="match status" value="1"/>
</dbReference>
<sequence>MRSVLVAVLLIACAAVVLAQEYKPLAESEMKKLFIKFSRKHAKLYGTEEHNSRYQIFKANVEKARYYNHVGKRENFGITKFADLTPEEFKRMFLMKTYTPEEAKKILGAPQQVVVSEKDIQAAPTSFDWRQHGAVTPVKNQGACGSCWTFSTTGNVEGQWAIKKGKLVSLSEQQLVDCDHNCVTYQNQQACDSGCNGGLMWSAFQYIIKNGGLVTEDSYPYEGVDDTCRFNKSNVVATISSWTSIPSDETQMAAWLAANGPISIAINAEWLQYYTSGISDPWFCNPQDLDHGVLIVGYGVGKSWLGSEEPYWIVKNSWVQIGVKMDISVLFVESKLSSHHKQEKSSSKTDHNHPATNGSNPDHHSSVKKAFREKPLLQRFRECSNKPRRRIEKPTVCTWNSEQLQALIKTFQEYEKAALDDVEPTSQEQDYQINAVSIEKTCVIYDHIGGTYRTKRIEIPLVSSLSFITNEKHHTSSSESPSLPNTPPALLSRSSSTSSISTTKSNTSTTSSKATTSGMKVKKKKNPFMKVYKKLKLKIANPEKNIAKPELIEKYFPNLKLPDDFVYILENERSSKTLPTAHNDNRCNCTSKCVKHECLNYLSQVECSSDCQCGSLCDNKMFTNMQYPNIVCFYSKGKGIGVKCNQPIIKKGEFITEYVGEVISIKRFEKRTSRKYHKSLHHYCMNLNENEIIDATWMGNIGRFINH</sequence>
<dbReference type="EMBL" id="PYSW02000083">
    <property type="protein sequence ID" value="KAG2370731.1"/>
    <property type="molecule type" value="Genomic_DNA"/>
</dbReference>
<dbReference type="GO" id="GO:0032259">
    <property type="term" value="P:methylation"/>
    <property type="evidence" value="ECO:0007669"/>
    <property type="project" value="UniProtKB-KW"/>
</dbReference>
<organism evidence="18 19">
    <name type="scientific">Naegleria lovaniensis</name>
    <name type="common">Amoeba</name>
    <dbReference type="NCBI Taxonomy" id="51637"/>
    <lineage>
        <taxon>Eukaryota</taxon>
        <taxon>Discoba</taxon>
        <taxon>Heterolobosea</taxon>
        <taxon>Tetramitia</taxon>
        <taxon>Eutetramitia</taxon>
        <taxon>Vahlkampfiidae</taxon>
        <taxon>Naegleria</taxon>
    </lineage>
</organism>
<dbReference type="GO" id="GO:0042054">
    <property type="term" value="F:histone methyltransferase activity"/>
    <property type="evidence" value="ECO:0007669"/>
    <property type="project" value="InterPro"/>
</dbReference>
<keyword evidence="9" id="KW-0788">Thiol protease</keyword>
<evidence type="ECO:0000259" key="16">
    <source>
        <dbReference type="PROSITE" id="PS50280"/>
    </source>
</evidence>
<evidence type="ECO:0000256" key="15">
    <source>
        <dbReference type="SAM" id="SignalP"/>
    </source>
</evidence>
<dbReference type="Gene3D" id="2.170.270.10">
    <property type="entry name" value="SET domain"/>
    <property type="match status" value="1"/>
</dbReference>
<dbReference type="InterPro" id="IPR039417">
    <property type="entry name" value="Peptidase_C1A_papain-like"/>
</dbReference>
<accession>A0AA88G4P5</accession>
<feature type="region of interest" description="Disordered" evidence="14">
    <location>
        <begin position="473"/>
        <end position="520"/>
    </location>
</feature>
<keyword evidence="8" id="KW-0378">Hydrolase</keyword>
<feature type="region of interest" description="Disordered" evidence="14">
    <location>
        <begin position="340"/>
        <end position="367"/>
    </location>
</feature>
<evidence type="ECO:0000256" key="8">
    <source>
        <dbReference type="ARBA" id="ARBA00022801"/>
    </source>
</evidence>
<evidence type="ECO:0000313" key="19">
    <source>
        <dbReference type="Proteomes" id="UP000816034"/>
    </source>
</evidence>
<dbReference type="GO" id="GO:0005634">
    <property type="term" value="C:nucleus"/>
    <property type="evidence" value="ECO:0007669"/>
    <property type="project" value="UniProtKB-SubCell"/>
</dbReference>
<evidence type="ECO:0000256" key="12">
    <source>
        <dbReference type="ARBA" id="ARBA00023180"/>
    </source>
</evidence>
<dbReference type="FunFam" id="3.90.70.10:FF:000057">
    <property type="entry name" value="Cysteine protease RD19A"/>
    <property type="match status" value="1"/>
</dbReference>
<feature type="signal peptide" evidence="15">
    <location>
        <begin position="1"/>
        <end position="19"/>
    </location>
</feature>
<dbReference type="GO" id="GO:0006508">
    <property type="term" value="P:proteolysis"/>
    <property type="evidence" value="ECO:0007669"/>
    <property type="project" value="UniProtKB-KW"/>
</dbReference>
<evidence type="ECO:0000313" key="18">
    <source>
        <dbReference type="EMBL" id="KAG2370731.1"/>
    </source>
</evidence>
<dbReference type="Pfam" id="PF08246">
    <property type="entry name" value="Inhibitor_I29"/>
    <property type="match status" value="1"/>
</dbReference>
<feature type="compositionally biased region" description="Basic and acidic residues" evidence="14">
    <location>
        <begin position="343"/>
        <end position="353"/>
    </location>
</feature>
<dbReference type="SMART" id="SM00570">
    <property type="entry name" value="AWS"/>
    <property type="match status" value="1"/>
</dbReference>
<evidence type="ECO:0000256" key="7">
    <source>
        <dbReference type="ARBA" id="ARBA00022729"/>
    </source>
</evidence>
<dbReference type="PRINTS" id="PR00705">
    <property type="entry name" value="PAPAIN"/>
</dbReference>
<evidence type="ECO:0000256" key="4">
    <source>
        <dbReference type="ARBA" id="ARBA00022670"/>
    </source>
</evidence>
<feature type="domain" description="AWS" evidence="17">
    <location>
        <begin position="582"/>
        <end position="626"/>
    </location>
</feature>
<evidence type="ECO:0000256" key="13">
    <source>
        <dbReference type="ARBA" id="ARBA00023242"/>
    </source>
</evidence>
<dbReference type="PROSITE" id="PS50280">
    <property type="entry name" value="SET"/>
    <property type="match status" value="1"/>
</dbReference>
<protein>
    <submittedName>
        <fullName evidence="18">Uncharacterized protein</fullName>
    </submittedName>
</protein>
<evidence type="ECO:0000256" key="11">
    <source>
        <dbReference type="ARBA" id="ARBA00023157"/>
    </source>
</evidence>